<dbReference type="RefSeq" id="WP_379916534.1">
    <property type="nucleotide sequence ID" value="NZ_JBHUDD010000086.1"/>
</dbReference>
<evidence type="ECO:0000256" key="1">
    <source>
        <dbReference type="PROSITE-ProRule" id="PRU00473"/>
    </source>
</evidence>
<dbReference type="Proteomes" id="UP001597186">
    <property type="component" value="Unassembled WGS sequence"/>
</dbReference>
<sequence length="123" mass="12876">MNFSSFRAPLAAAALLVAAAGAAYAQQCRFEVPFALNSAQVPANYEPLLRQIAQVHPQSRITVQGHTDKLGNAAANRALSERRAQAVASALTRNGVQGSNLNMVAFGEDRPVDASTGASQANL</sequence>
<dbReference type="PANTHER" id="PTHR30329:SF21">
    <property type="entry name" value="LIPOPROTEIN YIAD-RELATED"/>
    <property type="match status" value="1"/>
</dbReference>
<dbReference type="SUPFAM" id="SSF103088">
    <property type="entry name" value="OmpA-like"/>
    <property type="match status" value="1"/>
</dbReference>
<keyword evidence="1" id="KW-0472">Membrane</keyword>
<dbReference type="PROSITE" id="PS51123">
    <property type="entry name" value="OMPA_2"/>
    <property type="match status" value="1"/>
</dbReference>
<dbReference type="Gene3D" id="3.30.1330.60">
    <property type="entry name" value="OmpA-like domain"/>
    <property type="match status" value="1"/>
</dbReference>
<keyword evidence="5" id="KW-1185">Reference proteome</keyword>
<feature type="signal peptide" evidence="2">
    <location>
        <begin position="1"/>
        <end position="25"/>
    </location>
</feature>
<dbReference type="CDD" id="cd07185">
    <property type="entry name" value="OmpA_C-like"/>
    <property type="match status" value="1"/>
</dbReference>
<feature type="domain" description="OmpA-like" evidence="3">
    <location>
        <begin position="21"/>
        <end position="123"/>
    </location>
</feature>
<evidence type="ECO:0000313" key="4">
    <source>
        <dbReference type="EMBL" id="MFD1510395.1"/>
    </source>
</evidence>
<dbReference type="InterPro" id="IPR036737">
    <property type="entry name" value="OmpA-like_sf"/>
</dbReference>
<dbReference type="EMBL" id="JBHUDD010000086">
    <property type="protein sequence ID" value="MFD1510395.1"/>
    <property type="molecule type" value="Genomic_DNA"/>
</dbReference>
<evidence type="ECO:0000259" key="3">
    <source>
        <dbReference type="PROSITE" id="PS51123"/>
    </source>
</evidence>
<accession>A0ABW4EGX7</accession>
<dbReference type="PANTHER" id="PTHR30329">
    <property type="entry name" value="STATOR ELEMENT OF FLAGELLAR MOTOR COMPLEX"/>
    <property type="match status" value="1"/>
</dbReference>
<dbReference type="InterPro" id="IPR006665">
    <property type="entry name" value="OmpA-like"/>
</dbReference>
<proteinExistence type="predicted"/>
<feature type="chain" id="PRO_5045968818" evidence="2">
    <location>
        <begin position="26"/>
        <end position="123"/>
    </location>
</feature>
<protein>
    <submittedName>
        <fullName evidence="4">OmpA family protein</fullName>
    </submittedName>
</protein>
<gene>
    <name evidence="4" type="ORF">ACFTOW_13390</name>
</gene>
<reference evidence="5" key="1">
    <citation type="journal article" date="2019" name="Int. J. Syst. Evol. Microbiol.">
        <title>The Global Catalogue of Microorganisms (GCM) 10K type strain sequencing project: providing services to taxonomists for standard genome sequencing and annotation.</title>
        <authorList>
            <consortium name="The Broad Institute Genomics Platform"/>
            <consortium name="The Broad Institute Genome Sequencing Center for Infectious Disease"/>
            <person name="Wu L."/>
            <person name="Ma J."/>
        </authorList>
    </citation>
    <scope>NUCLEOTIDE SEQUENCE [LARGE SCALE GENOMIC DNA]</scope>
    <source>
        <strain evidence="5">CGMCC 1.12477</strain>
    </source>
</reference>
<organism evidence="4 5">
    <name type="scientific">Lacimonas salitolerans</name>
    <dbReference type="NCBI Taxonomy" id="1323750"/>
    <lineage>
        <taxon>Bacteria</taxon>
        <taxon>Pseudomonadati</taxon>
        <taxon>Pseudomonadota</taxon>
        <taxon>Alphaproteobacteria</taxon>
        <taxon>Rhodobacterales</taxon>
        <taxon>Paracoccaceae</taxon>
        <taxon>Lacimonas</taxon>
    </lineage>
</organism>
<dbReference type="Pfam" id="PF00691">
    <property type="entry name" value="OmpA"/>
    <property type="match status" value="1"/>
</dbReference>
<keyword evidence="2" id="KW-0732">Signal</keyword>
<evidence type="ECO:0000313" key="5">
    <source>
        <dbReference type="Proteomes" id="UP001597186"/>
    </source>
</evidence>
<comment type="caution">
    <text evidence="4">The sequence shown here is derived from an EMBL/GenBank/DDBJ whole genome shotgun (WGS) entry which is preliminary data.</text>
</comment>
<dbReference type="InterPro" id="IPR050330">
    <property type="entry name" value="Bact_OuterMem_StrucFunc"/>
</dbReference>
<name>A0ABW4EGX7_9RHOB</name>
<evidence type="ECO:0000256" key="2">
    <source>
        <dbReference type="SAM" id="SignalP"/>
    </source>
</evidence>